<organism evidence="2 3">
    <name type="scientific">Sporosarcina aquimarina</name>
    <dbReference type="NCBI Taxonomy" id="114975"/>
    <lineage>
        <taxon>Bacteria</taxon>
        <taxon>Bacillati</taxon>
        <taxon>Bacillota</taxon>
        <taxon>Bacilli</taxon>
        <taxon>Bacillales</taxon>
        <taxon>Caryophanaceae</taxon>
        <taxon>Sporosarcina</taxon>
    </lineage>
</organism>
<dbReference type="GO" id="GO:0016301">
    <property type="term" value="F:kinase activity"/>
    <property type="evidence" value="ECO:0007669"/>
    <property type="project" value="UniProtKB-KW"/>
</dbReference>
<keyword evidence="1" id="KW-0812">Transmembrane</keyword>
<dbReference type="RefSeq" id="WP_317936448.1">
    <property type="nucleotide sequence ID" value="NZ_JAUBDH010000008.1"/>
</dbReference>
<sequence length="91" mass="10098">MRKYFGLISLVMITVFSILCFVAPNVLTPLPYTFNTWFLLFLLIGSFILAIFSVKGPLKVITLTFSSIGMLGLLVVIIFVVTIRMTGNFGS</sequence>
<dbReference type="EMBL" id="JAUBDH010000008">
    <property type="protein sequence ID" value="MDW0110878.1"/>
    <property type="molecule type" value="Genomic_DNA"/>
</dbReference>
<feature type="transmembrane region" description="Helical" evidence="1">
    <location>
        <begin position="34"/>
        <end position="54"/>
    </location>
</feature>
<keyword evidence="1" id="KW-1133">Transmembrane helix</keyword>
<name>A0ABU4G1N8_9BACL</name>
<dbReference type="Proteomes" id="UP001280629">
    <property type="component" value="Unassembled WGS sequence"/>
</dbReference>
<protein>
    <submittedName>
        <fullName evidence="2">Histidine kinase</fullName>
    </submittedName>
</protein>
<proteinExistence type="predicted"/>
<evidence type="ECO:0000313" key="2">
    <source>
        <dbReference type="EMBL" id="MDW0110878.1"/>
    </source>
</evidence>
<keyword evidence="1" id="KW-0472">Membrane</keyword>
<keyword evidence="3" id="KW-1185">Reference proteome</keyword>
<keyword evidence="2" id="KW-0418">Kinase</keyword>
<accession>A0ABU4G1N8</accession>
<evidence type="ECO:0000256" key="1">
    <source>
        <dbReference type="SAM" id="Phobius"/>
    </source>
</evidence>
<comment type="caution">
    <text evidence="2">The sequence shown here is derived from an EMBL/GenBank/DDBJ whole genome shotgun (WGS) entry which is preliminary data.</text>
</comment>
<feature type="transmembrane region" description="Helical" evidence="1">
    <location>
        <begin position="61"/>
        <end position="83"/>
    </location>
</feature>
<gene>
    <name evidence="2" type="ORF">QT716_12605</name>
</gene>
<reference evidence="2 3" key="1">
    <citation type="submission" date="2023-06" db="EMBL/GenBank/DDBJ databases">
        <title>Sporosarcina sp. nov., isolated from Korean traditional fermented seafood 'Jeotgal'.</title>
        <authorList>
            <person name="Yang A.-I."/>
            <person name="Shin N.-R."/>
        </authorList>
    </citation>
    <scope>NUCLEOTIDE SEQUENCE [LARGE SCALE GENOMIC DNA]</scope>
    <source>
        <strain evidence="2 3">KCTC3840</strain>
    </source>
</reference>
<feature type="transmembrane region" description="Helical" evidence="1">
    <location>
        <begin position="7"/>
        <end position="28"/>
    </location>
</feature>
<evidence type="ECO:0000313" key="3">
    <source>
        <dbReference type="Proteomes" id="UP001280629"/>
    </source>
</evidence>
<keyword evidence="2" id="KW-0808">Transferase</keyword>